<dbReference type="KEGG" id="pgri:PgNI_00148"/>
<organism evidence="9 10">
    <name type="scientific">Pyricularia grisea</name>
    <name type="common">Crabgrass-specific blast fungus</name>
    <name type="synonym">Magnaporthe grisea</name>
    <dbReference type="NCBI Taxonomy" id="148305"/>
    <lineage>
        <taxon>Eukaryota</taxon>
        <taxon>Fungi</taxon>
        <taxon>Dikarya</taxon>
        <taxon>Ascomycota</taxon>
        <taxon>Pezizomycotina</taxon>
        <taxon>Sordariomycetes</taxon>
        <taxon>Sordariomycetidae</taxon>
        <taxon>Magnaporthales</taxon>
        <taxon>Pyriculariaceae</taxon>
        <taxon>Pyricularia</taxon>
    </lineage>
</organism>
<sequence>MAPLNETLRQRVQGHPHVRLNTSGLSFPESSPFNNSDLEGFVLLDDINSTAGFDERAVREVETGLWVLVTLSALFLSLRLYCKRKNPTSKLRWEDAVLAASWMMLILNAALATLLIHMGLGSPDFALTPDNIEDVVLLGLSSLTTGIVAQAWSKTSFAMTLLRMTEGWWHNVVLISIVTVNVFFGVSAALFWVGCDPIEKKWRPLMPGKCDDGALSRAATFGVIVSVYSGLVDILLAILPWPILLKWTKKTSSDQHLCKREKIGVAIAMSIGIFAGITAFVKARYMTSFYNISIDLGDDVGRLTTWSAAETAVTIMATSIPVLRVLVRDVANKEGRRLASTLASSRLAYHPKRTSSFVSQKRPLTSPPSPTPTTPSTPRPRSLVETHDDVLVPRVAAPSPTVKHFSRPLPLLPYQKEDRSRVRREGWYVLRENVGGGAGSNRGQSADGAVGLVGRALSGEDPQRSSRGVGSRRERASEGHNIGAVEKRRFPSL</sequence>
<evidence type="ECO:0000259" key="8">
    <source>
        <dbReference type="Pfam" id="PF20684"/>
    </source>
</evidence>
<keyword evidence="4 7" id="KW-0472">Membrane</keyword>
<feature type="compositionally biased region" description="Pro residues" evidence="6">
    <location>
        <begin position="365"/>
        <end position="378"/>
    </location>
</feature>
<keyword evidence="3 7" id="KW-1133">Transmembrane helix</keyword>
<feature type="region of interest" description="Disordered" evidence="6">
    <location>
        <begin position="353"/>
        <end position="388"/>
    </location>
</feature>
<dbReference type="InterPro" id="IPR052337">
    <property type="entry name" value="SAT4-like"/>
</dbReference>
<dbReference type="PANTHER" id="PTHR33048:SF42">
    <property type="entry name" value="INTEGRAL MEMBRANE PROTEIN"/>
    <property type="match status" value="1"/>
</dbReference>
<dbReference type="Proteomes" id="UP000515153">
    <property type="component" value="Unplaced"/>
</dbReference>
<name>A0A6P8BJ36_PYRGI</name>
<feature type="transmembrane region" description="Helical" evidence="7">
    <location>
        <begin position="135"/>
        <end position="152"/>
    </location>
</feature>
<evidence type="ECO:0000256" key="7">
    <source>
        <dbReference type="SAM" id="Phobius"/>
    </source>
</evidence>
<accession>A0A6P8BJ36</accession>
<protein>
    <recommendedName>
        <fullName evidence="8">Rhodopsin domain-containing protein</fullName>
    </recommendedName>
</protein>
<evidence type="ECO:0000256" key="1">
    <source>
        <dbReference type="ARBA" id="ARBA00004141"/>
    </source>
</evidence>
<evidence type="ECO:0000313" key="10">
    <source>
        <dbReference type="RefSeq" id="XP_030987091.1"/>
    </source>
</evidence>
<reference evidence="10" key="1">
    <citation type="journal article" date="2019" name="Mol. Biol. Evol.">
        <title>Blast fungal genomes show frequent chromosomal changes, gene gains and losses, and effector gene turnover.</title>
        <authorList>
            <person name="Gomez Luciano L.B."/>
            <person name="Jason Tsai I."/>
            <person name="Chuma I."/>
            <person name="Tosa Y."/>
            <person name="Chen Y.H."/>
            <person name="Li J.Y."/>
            <person name="Li M.Y."/>
            <person name="Jade Lu M.Y."/>
            <person name="Nakayashiki H."/>
            <person name="Li W.H."/>
        </authorList>
    </citation>
    <scope>NUCLEOTIDE SEQUENCE</scope>
    <source>
        <strain evidence="10">NI907</strain>
    </source>
</reference>
<evidence type="ECO:0000256" key="2">
    <source>
        <dbReference type="ARBA" id="ARBA00022692"/>
    </source>
</evidence>
<feature type="region of interest" description="Disordered" evidence="6">
    <location>
        <begin position="434"/>
        <end position="493"/>
    </location>
</feature>
<keyword evidence="9" id="KW-1185">Reference proteome</keyword>
<dbReference type="AlphaFoldDB" id="A0A6P8BJ36"/>
<reference evidence="10" key="3">
    <citation type="submission" date="2025-08" db="UniProtKB">
        <authorList>
            <consortium name="RefSeq"/>
        </authorList>
    </citation>
    <scope>IDENTIFICATION</scope>
    <source>
        <strain evidence="10">NI907</strain>
    </source>
</reference>
<feature type="transmembrane region" description="Helical" evidence="7">
    <location>
        <begin position="214"/>
        <end position="242"/>
    </location>
</feature>
<feature type="transmembrane region" description="Helical" evidence="7">
    <location>
        <begin position="172"/>
        <end position="194"/>
    </location>
</feature>
<feature type="transmembrane region" description="Helical" evidence="7">
    <location>
        <begin position="93"/>
        <end position="115"/>
    </location>
</feature>
<evidence type="ECO:0000256" key="5">
    <source>
        <dbReference type="ARBA" id="ARBA00038359"/>
    </source>
</evidence>
<reference evidence="10" key="2">
    <citation type="submission" date="2019-10" db="EMBL/GenBank/DDBJ databases">
        <authorList>
            <consortium name="NCBI Genome Project"/>
        </authorList>
    </citation>
    <scope>NUCLEOTIDE SEQUENCE</scope>
    <source>
        <strain evidence="10">NI907</strain>
    </source>
</reference>
<proteinExistence type="inferred from homology"/>
<evidence type="ECO:0000256" key="3">
    <source>
        <dbReference type="ARBA" id="ARBA00022989"/>
    </source>
</evidence>
<dbReference type="RefSeq" id="XP_030987091.1">
    <property type="nucleotide sequence ID" value="XM_031120231.1"/>
</dbReference>
<gene>
    <name evidence="10" type="ORF">PgNI_00148</name>
</gene>
<dbReference type="PANTHER" id="PTHR33048">
    <property type="entry name" value="PTH11-LIKE INTEGRAL MEMBRANE PROTEIN (AFU_ORTHOLOGUE AFUA_5G11245)"/>
    <property type="match status" value="1"/>
</dbReference>
<dbReference type="InterPro" id="IPR049326">
    <property type="entry name" value="Rhodopsin_dom_fungi"/>
</dbReference>
<feature type="domain" description="Rhodopsin" evidence="8">
    <location>
        <begin position="78"/>
        <end position="328"/>
    </location>
</feature>
<dbReference type="GO" id="GO:0016020">
    <property type="term" value="C:membrane"/>
    <property type="evidence" value="ECO:0007669"/>
    <property type="project" value="UniProtKB-SubCell"/>
</dbReference>
<feature type="transmembrane region" description="Helical" evidence="7">
    <location>
        <begin position="263"/>
        <end position="283"/>
    </location>
</feature>
<evidence type="ECO:0000256" key="6">
    <source>
        <dbReference type="SAM" id="MobiDB-lite"/>
    </source>
</evidence>
<comment type="similarity">
    <text evidence="5">Belongs to the SAT4 family.</text>
</comment>
<dbReference type="Pfam" id="PF20684">
    <property type="entry name" value="Fung_rhodopsin"/>
    <property type="match status" value="1"/>
</dbReference>
<evidence type="ECO:0000256" key="4">
    <source>
        <dbReference type="ARBA" id="ARBA00023136"/>
    </source>
</evidence>
<comment type="subcellular location">
    <subcellularLocation>
        <location evidence="1">Membrane</location>
        <topology evidence="1">Multi-pass membrane protein</topology>
    </subcellularLocation>
</comment>
<feature type="transmembrane region" description="Helical" evidence="7">
    <location>
        <begin position="63"/>
        <end position="81"/>
    </location>
</feature>
<evidence type="ECO:0000313" key="9">
    <source>
        <dbReference type="Proteomes" id="UP000515153"/>
    </source>
</evidence>
<keyword evidence="2 7" id="KW-0812">Transmembrane</keyword>
<feature type="transmembrane region" description="Helical" evidence="7">
    <location>
        <begin position="303"/>
        <end position="327"/>
    </location>
</feature>
<dbReference type="GeneID" id="41955145"/>